<keyword evidence="1" id="KW-0805">Transcription regulation</keyword>
<dbReference type="SMART" id="SM00345">
    <property type="entry name" value="HTH_GNTR"/>
    <property type="match status" value="1"/>
</dbReference>
<organism evidence="5 6">
    <name type="scientific">Companilactobacillus halodurans</name>
    <dbReference type="NCBI Taxonomy" id="2584183"/>
    <lineage>
        <taxon>Bacteria</taxon>
        <taxon>Bacillati</taxon>
        <taxon>Bacillota</taxon>
        <taxon>Bacilli</taxon>
        <taxon>Lactobacillales</taxon>
        <taxon>Lactobacillaceae</taxon>
        <taxon>Companilactobacillus</taxon>
    </lineage>
</organism>
<dbReference type="EMBL" id="VDFO01000038">
    <property type="protein sequence ID" value="MQS98172.1"/>
    <property type="molecule type" value="Genomic_DNA"/>
</dbReference>
<dbReference type="PROSITE" id="PS50949">
    <property type="entry name" value="HTH_GNTR"/>
    <property type="match status" value="1"/>
</dbReference>
<dbReference type="InterPro" id="IPR036390">
    <property type="entry name" value="WH_DNA-bd_sf"/>
</dbReference>
<dbReference type="InterPro" id="IPR011663">
    <property type="entry name" value="UTRA"/>
</dbReference>
<name>A0A5P0ZZC6_9LACO</name>
<dbReference type="Proteomes" id="UP000371423">
    <property type="component" value="Unassembled WGS sequence"/>
</dbReference>
<dbReference type="PANTHER" id="PTHR44846">
    <property type="entry name" value="MANNOSYL-D-GLYCERATE TRANSPORT/METABOLISM SYSTEM REPRESSOR MNGR-RELATED"/>
    <property type="match status" value="1"/>
</dbReference>
<dbReference type="Pfam" id="PF07702">
    <property type="entry name" value="UTRA"/>
    <property type="match status" value="1"/>
</dbReference>
<comment type="caution">
    <text evidence="5">The sequence shown here is derived from an EMBL/GenBank/DDBJ whole genome shotgun (WGS) entry which is preliminary data.</text>
</comment>
<dbReference type="SMART" id="SM00866">
    <property type="entry name" value="UTRA"/>
    <property type="match status" value="1"/>
</dbReference>
<dbReference type="AlphaFoldDB" id="A0A5P0ZZC6"/>
<dbReference type="InterPro" id="IPR036388">
    <property type="entry name" value="WH-like_DNA-bd_sf"/>
</dbReference>
<feature type="domain" description="HTH gntR-type" evidence="4">
    <location>
        <begin position="3"/>
        <end position="69"/>
    </location>
</feature>
<protein>
    <submittedName>
        <fullName evidence="5">GntR family transcriptional regulator</fullName>
    </submittedName>
</protein>
<dbReference type="Pfam" id="PF00392">
    <property type="entry name" value="GntR"/>
    <property type="match status" value="1"/>
</dbReference>
<proteinExistence type="predicted"/>
<gene>
    <name evidence="5" type="ORF">FHL05_09795</name>
</gene>
<dbReference type="GO" id="GO:0003677">
    <property type="term" value="F:DNA binding"/>
    <property type="evidence" value="ECO:0007669"/>
    <property type="project" value="UniProtKB-KW"/>
</dbReference>
<reference evidence="5 6" key="1">
    <citation type="journal article" date="2019" name="Syst. Appl. Microbiol.">
        <title>Polyphasic characterization of two novel Lactobacillus spp. isolated from blown salami packages: Description of Lactobacillus halodurans sp. nov. and Lactobacillus salsicarnum sp. nov.</title>
        <authorList>
            <person name="Schuster J.A."/>
            <person name="Klingl A."/>
            <person name="Vogel R.F."/>
            <person name="Ehrmann M.A."/>
        </authorList>
    </citation>
    <scope>NUCLEOTIDE SEQUENCE [LARGE SCALE GENOMIC DNA]</scope>
    <source>
        <strain evidence="5 6">TMW 1.1920</strain>
    </source>
</reference>
<dbReference type="PRINTS" id="PR00035">
    <property type="entry name" value="HTHGNTR"/>
</dbReference>
<keyword evidence="6" id="KW-1185">Reference proteome</keyword>
<evidence type="ECO:0000256" key="1">
    <source>
        <dbReference type="ARBA" id="ARBA00023015"/>
    </source>
</evidence>
<evidence type="ECO:0000313" key="6">
    <source>
        <dbReference type="Proteomes" id="UP000371423"/>
    </source>
</evidence>
<sequence>MKVTLQEQLVNQLTSYVQDLPANKKLLSERQLADKYQVSRNTIRFALLELEATGIVRRIQGKGTFVNRINLDSDLGYSFKFNQQMRLLGKQPSTKIINFKKREANAYFAKNLAMAVGEGMFLVERLRLADNLPMMLERSFLPEKIFKTLSLEELRDQSMYEVFQRDFNEEISYADEYFSASVISNCNSEIMQLKSGTPCLQLERKSYDLQNRIIEFTLSVARSDEFSYHVRHDIEA</sequence>
<dbReference type="InterPro" id="IPR028978">
    <property type="entry name" value="Chorismate_lyase_/UTRA_dom_sf"/>
</dbReference>
<dbReference type="SUPFAM" id="SSF64288">
    <property type="entry name" value="Chorismate lyase-like"/>
    <property type="match status" value="1"/>
</dbReference>
<dbReference type="RefSeq" id="WP_153522573.1">
    <property type="nucleotide sequence ID" value="NZ_VDFO01000038.1"/>
</dbReference>
<dbReference type="OrthoDB" id="9815017at2"/>
<dbReference type="Gene3D" id="3.40.1410.10">
    <property type="entry name" value="Chorismate lyase-like"/>
    <property type="match status" value="1"/>
</dbReference>
<dbReference type="Gene3D" id="1.10.10.10">
    <property type="entry name" value="Winged helix-like DNA-binding domain superfamily/Winged helix DNA-binding domain"/>
    <property type="match status" value="1"/>
</dbReference>
<evidence type="ECO:0000256" key="2">
    <source>
        <dbReference type="ARBA" id="ARBA00023125"/>
    </source>
</evidence>
<keyword evidence="3" id="KW-0804">Transcription</keyword>
<evidence type="ECO:0000313" key="5">
    <source>
        <dbReference type="EMBL" id="MQS98172.1"/>
    </source>
</evidence>
<dbReference type="GO" id="GO:0003700">
    <property type="term" value="F:DNA-binding transcription factor activity"/>
    <property type="evidence" value="ECO:0007669"/>
    <property type="project" value="InterPro"/>
</dbReference>
<accession>A0A5P0ZZC6</accession>
<dbReference type="InterPro" id="IPR050679">
    <property type="entry name" value="Bact_HTH_transcr_reg"/>
</dbReference>
<dbReference type="InterPro" id="IPR000524">
    <property type="entry name" value="Tscrpt_reg_HTH_GntR"/>
</dbReference>
<evidence type="ECO:0000256" key="3">
    <source>
        <dbReference type="ARBA" id="ARBA00023163"/>
    </source>
</evidence>
<dbReference type="GO" id="GO:0045892">
    <property type="term" value="P:negative regulation of DNA-templated transcription"/>
    <property type="evidence" value="ECO:0007669"/>
    <property type="project" value="TreeGrafter"/>
</dbReference>
<dbReference type="PANTHER" id="PTHR44846:SF1">
    <property type="entry name" value="MANNOSYL-D-GLYCERATE TRANSPORT_METABOLISM SYSTEM REPRESSOR MNGR-RELATED"/>
    <property type="match status" value="1"/>
</dbReference>
<keyword evidence="2" id="KW-0238">DNA-binding</keyword>
<dbReference type="CDD" id="cd07377">
    <property type="entry name" value="WHTH_GntR"/>
    <property type="match status" value="1"/>
</dbReference>
<evidence type="ECO:0000259" key="4">
    <source>
        <dbReference type="PROSITE" id="PS50949"/>
    </source>
</evidence>
<dbReference type="SUPFAM" id="SSF46785">
    <property type="entry name" value="Winged helix' DNA-binding domain"/>
    <property type="match status" value="1"/>
</dbReference>